<dbReference type="Gene3D" id="1.25.40.20">
    <property type="entry name" value="Ankyrin repeat-containing domain"/>
    <property type="match status" value="1"/>
</dbReference>
<gene>
    <name evidence="2" type="ORF">BJX66DRAFT_331279</name>
</gene>
<feature type="repeat" description="ANK" evidence="1">
    <location>
        <begin position="94"/>
        <end position="120"/>
    </location>
</feature>
<proteinExistence type="predicted"/>
<dbReference type="PROSITE" id="PS50088">
    <property type="entry name" value="ANK_REPEAT"/>
    <property type="match status" value="1"/>
</dbReference>
<accession>A0ABR4GPV1</accession>
<name>A0ABR4GPV1_9EURO</name>
<evidence type="ECO:0000313" key="3">
    <source>
        <dbReference type="Proteomes" id="UP001610563"/>
    </source>
</evidence>
<dbReference type="InterPro" id="IPR002110">
    <property type="entry name" value="Ankyrin_rpt"/>
</dbReference>
<dbReference type="Proteomes" id="UP001610563">
    <property type="component" value="Unassembled WGS sequence"/>
</dbReference>
<organism evidence="2 3">
    <name type="scientific">Aspergillus keveii</name>
    <dbReference type="NCBI Taxonomy" id="714993"/>
    <lineage>
        <taxon>Eukaryota</taxon>
        <taxon>Fungi</taxon>
        <taxon>Dikarya</taxon>
        <taxon>Ascomycota</taxon>
        <taxon>Pezizomycotina</taxon>
        <taxon>Eurotiomycetes</taxon>
        <taxon>Eurotiomycetidae</taxon>
        <taxon>Eurotiales</taxon>
        <taxon>Aspergillaceae</taxon>
        <taxon>Aspergillus</taxon>
        <taxon>Aspergillus subgen. Nidulantes</taxon>
    </lineage>
</organism>
<dbReference type="InterPro" id="IPR036770">
    <property type="entry name" value="Ankyrin_rpt-contain_sf"/>
</dbReference>
<comment type="caution">
    <text evidence="2">The sequence shown here is derived from an EMBL/GenBank/DDBJ whole genome shotgun (WGS) entry which is preliminary data.</text>
</comment>
<keyword evidence="1" id="KW-0040">ANK repeat</keyword>
<dbReference type="PROSITE" id="PS50297">
    <property type="entry name" value="ANK_REP_REGION"/>
    <property type="match status" value="1"/>
</dbReference>
<keyword evidence="3" id="KW-1185">Reference proteome</keyword>
<dbReference type="Pfam" id="PF00023">
    <property type="entry name" value="Ank"/>
    <property type="match status" value="1"/>
</dbReference>
<dbReference type="EMBL" id="JBFTWV010000001">
    <property type="protein sequence ID" value="KAL2801094.1"/>
    <property type="molecule type" value="Genomic_DNA"/>
</dbReference>
<dbReference type="SUPFAM" id="SSF48403">
    <property type="entry name" value="Ankyrin repeat"/>
    <property type="match status" value="1"/>
</dbReference>
<evidence type="ECO:0008006" key="4">
    <source>
        <dbReference type="Google" id="ProtNLM"/>
    </source>
</evidence>
<sequence>MEPTAAELLKIYAIILDTVCHGTLDDLKSILAATPKSVLAQLRFNHSREMRTAILNSAIVRRYYQLHDKLDYDTVEVPAGRDLARRKAHDYGPNRISPVQLAAETDDPEILQLLLDAGADPKSHYYEGTGLSSYCDVSGPPLQSAAANESLAALEFLIMVGKAS</sequence>
<reference evidence="2 3" key="1">
    <citation type="submission" date="2024-07" db="EMBL/GenBank/DDBJ databases">
        <title>Section-level genome sequencing and comparative genomics of Aspergillus sections Usti and Cavernicolus.</title>
        <authorList>
            <consortium name="Lawrence Berkeley National Laboratory"/>
            <person name="Nybo J.L."/>
            <person name="Vesth T.C."/>
            <person name="Theobald S."/>
            <person name="Frisvad J.C."/>
            <person name="Larsen T.O."/>
            <person name="Kjaerboelling I."/>
            <person name="Rothschild-Mancinelli K."/>
            <person name="Lyhne E.K."/>
            <person name="Kogle M.E."/>
            <person name="Barry K."/>
            <person name="Clum A."/>
            <person name="Na H."/>
            <person name="Ledsgaard L."/>
            <person name="Lin J."/>
            <person name="Lipzen A."/>
            <person name="Kuo A."/>
            <person name="Riley R."/>
            <person name="Mondo S."/>
            <person name="Labutti K."/>
            <person name="Haridas S."/>
            <person name="Pangalinan J."/>
            <person name="Salamov A.A."/>
            <person name="Simmons B.A."/>
            <person name="Magnuson J.K."/>
            <person name="Chen J."/>
            <person name="Drula E."/>
            <person name="Henrissat B."/>
            <person name="Wiebenga A."/>
            <person name="Lubbers R.J."/>
            <person name="Gomes A.C."/>
            <person name="Makela M.R."/>
            <person name="Stajich J."/>
            <person name="Grigoriev I.V."/>
            <person name="Mortensen U.H."/>
            <person name="De Vries R.P."/>
            <person name="Baker S.E."/>
            <person name="Andersen M.R."/>
        </authorList>
    </citation>
    <scope>NUCLEOTIDE SEQUENCE [LARGE SCALE GENOMIC DNA]</scope>
    <source>
        <strain evidence="2 3">CBS 209.92</strain>
    </source>
</reference>
<evidence type="ECO:0000256" key="1">
    <source>
        <dbReference type="PROSITE-ProRule" id="PRU00023"/>
    </source>
</evidence>
<evidence type="ECO:0000313" key="2">
    <source>
        <dbReference type="EMBL" id="KAL2801094.1"/>
    </source>
</evidence>
<protein>
    <recommendedName>
        <fullName evidence="4">Ankyrin repeat protein</fullName>
    </recommendedName>
</protein>